<dbReference type="GO" id="GO:0003676">
    <property type="term" value="F:nucleic acid binding"/>
    <property type="evidence" value="ECO:0007669"/>
    <property type="project" value="InterPro"/>
</dbReference>
<feature type="compositionally biased region" description="Acidic residues" evidence="3">
    <location>
        <begin position="56"/>
        <end position="74"/>
    </location>
</feature>
<evidence type="ECO:0000256" key="3">
    <source>
        <dbReference type="SAM" id="MobiDB-lite"/>
    </source>
</evidence>
<keyword evidence="2" id="KW-0175">Coiled coil</keyword>
<dbReference type="Proteomes" id="UP000565441">
    <property type="component" value="Unassembled WGS sequence"/>
</dbReference>
<dbReference type="SUPFAM" id="SSF57756">
    <property type="entry name" value="Retrovirus zinc finger-like domains"/>
    <property type="match status" value="1"/>
</dbReference>
<dbReference type="EMBL" id="JAACJP010000001">
    <property type="protein sequence ID" value="KAF5388426.1"/>
    <property type="molecule type" value="Genomic_DNA"/>
</dbReference>
<accession>A0A8H5HRU1</accession>
<evidence type="ECO:0000313" key="5">
    <source>
        <dbReference type="Proteomes" id="UP000565441"/>
    </source>
</evidence>
<feature type="coiled-coil region" evidence="2">
    <location>
        <begin position="155"/>
        <end position="182"/>
    </location>
</feature>
<protein>
    <recommendedName>
        <fullName evidence="6">Gag-like protein</fullName>
    </recommendedName>
</protein>
<sequence length="595" mass="65953">MSFMKPAPKAPPITRSKAGPPNTKTDPKQTTLDKTLRKMKPGQKPATLHAARWSDQTEENESEIEDDAEESDIELSEGHLRSLGLIRPHESPTAAILSRALNVVANYAGIVDHPEGRDIILACAQLVTTLGTSDIADTVSREVAAQVDRTSREIKALLETTRKELKEDIVKATARATEQAQQANDVIQESARTMERTVTSYRDALTSKSNGSQVPFTTNGNIDPRTRAREAVRIRQVLVDFDGTTDESLRDASPAQLVSKANAALRAADPTTKNKICAVKRLTNGGVLLEANDETAAKWIKDNADLFTDALGQGAKVQRRTFSMIARFVSVDFDPASVMQYMTLLERNRIPEEAIASVRWIKPIERRSPGQKSAHMSIKLYDQRIANDLAVRGLYILGERISVEKDRKEPIRCFKCHDWDHIAATCVKSRSFCGRCGATEHATHECTSRDLYCTPCGRKGHVSGDRRHCPAFKAKRDEMNARLPENSMPYFPTEEPWTHSIIPRPQQTSNMNYAPQIKIHQPSNQRQRNRTGREPPVSREGSVDPSTGRFSPSPTPPTRENSLAPPATGPNATQRTDRVPAIEPHYRGSVPPGAK</sequence>
<feature type="compositionally biased region" description="Basic and acidic residues" evidence="3">
    <location>
        <begin position="575"/>
        <end position="586"/>
    </location>
</feature>
<dbReference type="InterPro" id="IPR036875">
    <property type="entry name" value="Znf_CCHC_sf"/>
</dbReference>
<proteinExistence type="predicted"/>
<keyword evidence="1" id="KW-0507">mRNA processing</keyword>
<dbReference type="GO" id="GO:0006397">
    <property type="term" value="P:mRNA processing"/>
    <property type="evidence" value="ECO:0007669"/>
    <property type="project" value="UniProtKB-KW"/>
</dbReference>
<evidence type="ECO:0000256" key="2">
    <source>
        <dbReference type="SAM" id="Coils"/>
    </source>
</evidence>
<dbReference type="Gene3D" id="4.10.60.10">
    <property type="entry name" value="Zinc finger, CCHC-type"/>
    <property type="match status" value="1"/>
</dbReference>
<comment type="caution">
    <text evidence="4">The sequence shown here is derived from an EMBL/GenBank/DDBJ whole genome shotgun (WGS) entry which is preliminary data.</text>
</comment>
<reference evidence="4 5" key="1">
    <citation type="journal article" date="2020" name="ISME J.">
        <title>Uncovering the hidden diversity of litter-decomposition mechanisms in mushroom-forming fungi.</title>
        <authorList>
            <person name="Floudas D."/>
            <person name="Bentzer J."/>
            <person name="Ahren D."/>
            <person name="Johansson T."/>
            <person name="Persson P."/>
            <person name="Tunlid A."/>
        </authorList>
    </citation>
    <scope>NUCLEOTIDE SEQUENCE [LARGE SCALE GENOMIC DNA]</scope>
    <source>
        <strain evidence="4 5">CBS 661.87</strain>
    </source>
</reference>
<dbReference type="GO" id="GO:0008270">
    <property type="term" value="F:zinc ion binding"/>
    <property type="evidence" value="ECO:0007669"/>
    <property type="project" value="InterPro"/>
</dbReference>
<keyword evidence="5" id="KW-1185">Reference proteome</keyword>
<dbReference type="AlphaFoldDB" id="A0A8H5HRU1"/>
<organism evidence="4 5">
    <name type="scientific">Tricholomella constricta</name>
    <dbReference type="NCBI Taxonomy" id="117010"/>
    <lineage>
        <taxon>Eukaryota</taxon>
        <taxon>Fungi</taxon>
        <taxon>Dikarya</taxon>
        <taxon>Basidiomycota</taxon>
        <taxon>Agaricomycotina</taxon>
        <taxon>Agaricomycetes</taxon>
        <taxon>Agaricomycetidae</taxon>
        <taxon>Agaricales</taxon>
        <taxon>Tricholomatineae</taxon>
        <taxon>Lyophyllaceae</taxon>
        <taxon>Tricholomella</taxon>
    </lineage>
</organism>
<feature type="region of interest" description="Disordered" evidence="3">
    <location>
        <begin position="1"/>
        <end position="74"/>
    </location>
</feature>
<dbReference type="OrthoDB" id="4230923at2759"/>
<feature type="region of interest" description="Disordered" evidence="3">
    <location>
        <begin position="483"/>
        <end position="595"/>
    </location>
</feature>
<name>A0A8H5HRU1_9AGAR</name>
<evidence type="ECO:0000256" key="1">
    <source>
        <dbReference type="ARBA" id="ARBA00022664"/>
    </source>
</evidence>
<feature type="compositionally biased region" description="Polar residues" evidence="3">
    <location>
        <begin position="22"/>
        <end position="33"/>
    </location>
</feature>
<gene>
    <name evidence="4" type="ORF">D9615_000842</name>
</gene>
<evidence type="ECO:0008006" key="6">
    <source>
        <dbReference type="Google" id="ProtNLM"/>
    </source>
</evidence>
<evidence type="ECO:0000313" key="4">
    <source>
        <dbReference type="EMBL" id="KAF5388426.1"/>
    </source>
</evidence>